<dbReference type="AlphaFoldDB" id="A0A813DNR4"/>
<organism evidence="1 2">
    <name type="scientific">Polarella glacialis</name>
    <name type="common">Dinoflagellate</name>
    <dbReference type="NCBI Taxonomy" id="89957"/>
    <lineage>
        <taxon>Eukaryota</taxon>
        <taxon>Sar</taxon>
        <taxon>Alveolata</taxon>
        <taxon>Dinophyceae</taxon>
        <taxon>Suessiales</taxon>
        <taxon>Suessiaceae</taxon>
        <taxon>Polarella</taxon>
    </lineage>
</organism>
<protein>
    <submittedName>
        <fullName evidence="1">Uncharacterized protein</fullName>
    </submittedName>
</protein>
<proteinExistence type="predicted"/>
<dbReference type="Proteomes" id="UP000654075">
    <property type="component" value="Unassembled WGS sequence"/>
</dbReference>
<gene>
    <name evidence="1" type="ORF">PGLA1383_LOCUS8277</name>
</gene>
<reference evidence="1" key="1">
    <citation type="submission" date="2021-02" db="EMBL/GenBank/DDBJ databases">
        <authorList>
            <person name="Dougan E. K."/>
            <person name="Rhodes N."/>
            <person name="Thang M."/>
            <person name="Chan C."/>
        </authorList>
    </citation>
    <scope>NUCLEOTIDE SEQUENCE</scope>
</reference>
<keyword evidence="2" id="KW-1185">Reference proteome</keyword>
<dbReference type="EMBL" id="CAJNNV010003741">
    <property type="protein sequence ID" value="CAE8589521.1"/>
    <property type="molecule type" value="Genomic_DNA"/>
</dbReference>
<sequence length="245" mass="24541">MIRATRNGSSLRATAACSAPLSRNASANTDRSAGQAGGSVLVLSTSCLGGATAQAAPSPLKPSSCCQGQSSPGTVLRQLVSSPATPVPDLRALTPRAITPRGFQPLGVVPALPCRALVATATSSAVPGRVTPSRLPLAQPLALGTTPQRVAGLMESLCFVSPPRSAAVQSPLPVTANGVSFVASRPAVASWQLQSAQPIAQGMNACSVTMRVASASPVRPAPSAVVVVGPSHGSPGPYRQRSSVV</sequence>
<accession>A0A813DNR4</accession>
<evidence type="ECO:0000313" key="2">
    <source>
        <dbReference type="Proteomes" id="UP000654075"/>
    </source>
</evidence>
<comment type="caution">
    <text evidence="1">The sequence shown here is derived from an EMBL/GenBank/DDBJ whole genome shotgun (WGS) entry which is preliminary data.</text>
</comment>
<name>A0A813DNR4_POLGL</name>
<evidence type="ECO:0000313" key="1">
    <source>
        <dbReference type="EMBL" id="CAE8589521.1"/>
    </source>
</evidence>